<evidence type="ECO:0000313" key="2">
    <source>
        <dbReference type="Proteomes" id="UP001371305"/>
    </source>
</evidence>
<protein>
    <submittedName>
        <fullName evidence="1">Uncharacterized protein</fullName>
    </submittedName>
</protein>
<evidence type="ECO:0000313" key="1">
    <source>
        <dbReference type="EMBL" id="MEK7954315.1"/>
    </source>
</evidence>
<comment type="caution">
    <text evidence="1">The sequence shown here is derived from an EMBL/GenBank/DDBJ whole genome shotgun (WGS) entry which is preliminary data.</text>
</comment>
<accession>A0ABU9B619</accession>
<reference evidence="1 2" key="1">
    <citation type="submission" date="2024-04" db="EMBL/GenBank/DDBJ databases">
        <title>Luteolibacter sp. isolated from soil.</title>
        <authorList>
            <person name="An J."/>
        </authorList>
    </citation>
    <scope>NUCLEOTIDE SEQUENCE [LARGE SCALE GENOMIC DNA]</scope>
    <source>
        <strain evidence="1 2">Y139</strain>
    </source>
</reference>
<keyword evidence="2" id="KW-1185">Reference proteome</keyword>
<organism evidence="1 2">
    <name type="scientific">Luteolibacter soli</name>
    <dbReference type="NCBI Taxonomy" id="3135280"/>
    <lineage>
        <taxon>Bacteria</taxon>
        <taxon>Pseudomonadati</taxon>
        <taxon>Verrucomicrobiota</taxon>
        <taxon>Verrucomicrobiia</taxon>
        <taxon>Verrucomicrobiales</taxon>
        <taxon>Verrucomicrobiaceae</taxon>
        <taxon>Luteolibacter</taxon>
    </lineage>
</organism>
<gene>
    <name evidence="1" type="ORF">WKV53_27610</name>
</gene>
<sequence length="169" mass="18258">MEAHVMNRSSRSEASGLELVFAIAGTPAKQWALVTASLPRMTADEDRRANATLRQELRTAGLDYWLVFAEWKETPGDWKRFAFVDGTGHSEFQAFVCSILRRHRQPAALVAADGQASVINGNGAATKLGALDIQSAVAAYGRALGGTGNLKLVRAFVPVGLFGTTVRRR</sequence>
<dbReference type="Proteomes" id="UP001371305">
    <property type="component" value="Unassembled WGS sequence"/>
</dbReference>
<proteinExistence type="predicted"/>
<name>A0ABU9B619_9BACT</name>
<dbReference type="EMBL" id="JBBUKT010000018">
    <property type="protein sequence ID" value="MEK7954315.1"/>
    <property type="molecule type" value="Genomic_DNA"/>
</dbReference>